<evidence type="ECO:0000313" key="1">
    <source>
        <dbReference type="EMBL" id="QEC55712.1"/>
    </source>
</evidence>
<protein>
    <submittedName>
        <fullName evidence="1">Uncharacterized protein</fullName>
    </submittedName>
</protein>
<dbReference type="Proteomes" id="UP000321204">
    <property type="component" value="Chromosome"/>
</dbReference>
<proteinExistence type="predicted"/>
<dbReference type="KEGG" id="fgg:FSB75_07340"/>
<dbReference type="AlphaFoldDB" id="A0A5B8UH28"/>
<dbReference type="RefSeq" id="WP_146784930.1">
    <property type="nucleotide sequence ID" value="NZ_BAABIO010000001.1"/>
</dbReference>
<name>A0A5B8UH28_9BACT</name>
<keyword evidence="2" id="KW-1185">Reference proteome</keyword>
<accession>A0A5B8UH28</accession>
<organism evidence="1 2">
    <name type="scientific">Flavisolibacter ginsenosidimutans</name>
    <dbReference type="NCBI Taxonomy" id="661481"/>
    <lineage>
        <taxon>Bacteria</taxon>
        <taxon>Pseudomonadati</taxon>
        <taxon>Bacteroidota</taxon>
        <taxon>Chitinophagia</taxon>
        <taxon>Chitinophagales</taxon>
        <taxon>Chitinophagaceae</taxon>
        <taxon>Flavisolibacter</taxon>
    </lineage>
</organism>
<evidence type="ECO:0000313" key="2">
    <source>
        <dbReference type="Proteomes" id="UP000321204"/>
    </source>
</evidence>
<reference evidence="1 2" key="1">
    <citation type="journal article" date="2015" name="Int. J. Syst. Evol. Microbiol.">
        <title>Flavisolibacter ginsenosidimutans sp. nov., with ginsenoside-converting activity isolated from soil used for cultivating ginseng.</title>
        <authorList>
            <person name="Zhao Y."/>
            <person name="Liu Q."/>
            <person name="Kang M.S."/>
            <person name="Jin F."/>
            <person name="Yu H."/>
            <person name="Im W.T."/>
        </authorList>
    </citation>
    <scope>NUCLEOTIDE SEQUENCE [LARGE SCALE GENOMIC DNA]</scope>
    <source>
        <strain evidence="1 2">Gsoil 636</strain>
    </source>
</reference>
<sequence>MAKVIQLPKHTTGSNGEIDISTRFKTMLEKRRKGQIEPLTPEKLRKRPGLEKITDEDALAAIETIKKLAAVFFEIACHKEAICIDNQQVVNLNQENKAA</sequence>
<gene>
    <name evidence="1" type="ORF">FSB75_07340</name>
</gene>
<dbReference type="EMBL" id="CP042433">
    <property type="protein sequence ID" value="QEC55712.1"/>
    <property type="molecule type" value="Genomic_DNA"/>
</dbReference>